<gene>
    <name evidence="4" type="ORF">EKG35_12945</name>
</gene>
<keyword evidence="4" id="KW-0378">Hydrolase</keyword>
<evidence type="ECO:0000313" key="4">
    <source>
        <dbReference type="EMBL" id="RTQ91837.1"/>
    </source>
</evidence>
<accession>A0A3S0KHW9</accession>
<dbReference type="PANTHER" id="PTHR42796">
    <property type="entry name" value="FUMARYLACETOACETATE HYDROLASE DOMAIN-CONTAINING PROTEIN 2A-RELATED"/>
    <property type="match status" value="1"/>
</dbReference>
<dbReference type="InterPro" id="IPR011234">
    <property type="entry name" value="Fumarylacetoacetase-like_C"/>
</dbReference>
<dbReference type="GO" id="GO:0016787">
    <property type="term" value="F:hydrolase activity"/>
    <property type="evidence" value="ECO:0007669"/>
    <property type="project" value="UniProtKB-KW"/>
</dbReference>
<dbReference type="EMBL" id="RXNR01000037">
    <property type="protein sequence ID" value="RTQ91837.1"/>
    <property type="molecule type" value="Genomic_DNA"/>
</dbReference>
<evidence type="ECO:0000313" key="5">
    <source>
        <dbReference type="Proteomes" id="UP000276349"/>
    </source>
</evidence>
<dbReference type="Proteomes" id="UP000276349">
    <property type="component" value="Unassembled WGS sequence"/>
</dbReference>
<comment type="similarity">
    <text evidence="1">Belongs to the FAH family.</text>
</comment>
<proteinExistence type="inferred from homology"/>
<dbReference type="SUPFAM" id="SSF56529">
    <property type="entry name" value="FAH"/>
    <property type="match status" value="1"/>
</dbReference>
<feature type="domain" description="Fumarylacetoacetase-like C-terminal" evidence="3">
    <location>
        <begin position="83"/>
        <end position="290"/>
    </location>
</feature>
<protein>
    <submittedName>
        <fullName evidence="4">FAA hydrolase family protein</fullName>
    </submittedName>
</protein>
<dbReference type="InterPro" id="IPR051121">
    <property type="entry name" value="FAH"/>
</dbReference>
<dbReference type="Pfam" id="PF01557">
    <property type="entry name" value="FAA_hydrolase"/>
    <property type="match status" value="1"/>
</dbReference>
<evidence type="ECO:0000256" key="2">
    <source>
        <dbReference type="ARBA" id="ARBA00022723"/>
    </source>
</evidence>
<dbReference type="OrthoDB" id="9805307at2"/>
<organism evidence="4 5">
    <name type="scientific">Lysinibacillus telephonicus</name>
    <dbReference type="NCBI Taxonomy" id="1714840"/>
    <lineage>
        <taxon>Bacteria</taxon>
        <taxon>Bacillati</taxon>
        <taxon>Bacillota</taxon>
        <taxon>Bacilli</taxon>
        <taxon>Bacillales</taxon>
        <taxon>Bacillaceae</taxon>
        <taxon>Lysinibacillus</taxon>
    </lineage>
</organism>
<dbReference type="RefSeq" id="WP_126294892.1">
    <property type="nucleotide sequence ID" value="NZ_RXNR01000037.1"/>
</dbReference>
<dbReference type="GO" id="GO:0016853">
    <property type="term" value="F:isomerase activity"/>
    <property type="evidence" value="ECO:0007669"/>
    <property type="project" value="UniProtKB-ARBA"/>
</dbReference>
<dbReference type="GO" id="GO:0046872">
    <property type="term" value="F:metal ion binding"/>
    <property type="evidence" value="ECO:0007669"/>
    <property type="project" value="UniProtKB-KW"/>
</dbReference>
<dbReference type="Gene3D" id="3.90.850.10">
    <property type="entry name" value="Fumarylacetoacetase-like, C-terminal domain"/>
    <property type="match status" value="1"/>
</dbReference>
<evidence type="ECO:0000256" key="1">
    <source>
        <dbReference type="ARBA" id="ARBA00010211"/>
    </source>
</evidence>
<dbReference type="PANTHER" id="PTHR42796:SF4">
    <property type="entry name" value="FUMARYLACETOACETATE HYDROLASE DOMAIN-CONTAINING PROTEIN 2A"/>
    <property type="match status" value="1"/>
</dbReference>
<name>A0A3S0KHW9_9BACI</name>
<dbReference type="AlphaFoldDB" id="A0A3S0KHW9"/>
<comment type="caution">
    <text evidence="4">The sequence shown here is derived from an EMBL/GenBank/DDBJ whole genome shotgun (WGS) entry which is preliminary data.</text>
</comment>
<sequence length="290" mass="32621">MKLLSYVENQTVLVGVKLEEGIFKLSDYAEKNSIQLNSIHDIIENPDLQKKVESIIEAHDFSEEFVVEESTLTLASVLQRPSKIICVGLNYRKHAEESNMAIPEFPVLFNKFNNSLAAHNEEISLPEDSSENDYEAELAIVIGKETKNVSDESALNYVFGYCNANDLSSRDLQFRTNQWLLGKALDKFCPIGPYLVTADEVGNPNDLEIKTYVNGELRQNSNTSDMIFNCKEIISYISRYITLSPGDVILTGTPEGVILGLPENERVYLKPGDEMIVEIEKLGKLYNKIV</sequence>
<keyword evidence="5" id="KW-1185">Reference proteome</keyword>
<dbReference type="FunFam" id="3.90.850.10:FF:000002">
    <property type="entry name" value="2-hydroxyhepta-2,4-diene-1,7-dioate isomerase"/>
    <property type="match status" value="1"/>
</dbReference>
<keyword evidence="2" id="KW-0479">Metal-binding</keyword>
<evidence type="ECO:0000259" key="3">
    <source>
        <dbReference type="Pfam" id="PF01557"/>
    </source>
</evidence>
<dbReference type="InterPro" id="IPR036663">
    <property type="entry name" value="Fumarylacetoacetase_C_sf"/>
</dbReference>
<reference evidence="4 5" key="1">
    <citation type="submission" date="2018-12" db="EMBL/GenBank/DDBJ databases">
        <authorList>
            <person name="Yu L."/>
        </authorList>
    </citation>
    <scope>NUCLEOTIDE SEQUENCE [LARGE SCALE GENOMIC DNA]</scope>
    <source>
        <strain evidence="4 5">S5H2222</strain>
    </source>
</reference>
<dbReference type="GO" id="GO:0019752">
    <property type="term" value="P:carboxylic acid metabolic process"/>
    <property type="evidence" value="ECO:0007669"/>
    <property type="project" value="UniProtKB-ARBA"/>
</dbReference>